<keyword evidence="3" id="KW-1003">Cell membrane</keyword>
<evidence type="ECO:0000313" key="9">
    <source>
        <dbReference type="EMBL" id="EXX87336.1"/>
    </source>
</evidence>
<dbReference type="AlphaFoldDB" id="A0A9W5W784"/>
<feature type="domain" description="ABC transmembrane type-1" evidence="8">
    <location>
        <begin position="86"/>
        <end position="274"/>
    </location>
</feature>
<keyword evidence="6 7" id="KW-0472">Membrane</keyword>
<reference evidence="9 10" key="1">
    <citation type="submission" date="2014-02" db="EMBL/GenBank/DDBJ databases">
        <title>Genome sequence of Paenibacillus darwinianus reveals adaptive mechanisms for survival in Antarctic soils.</title>
        <authorList>
            <person name="Dsouza M."/>
            <person name="Taylor M.W."/>
            <person name="Turner S.J."/>
            <person name="Aislabie J."/>
        </authorList>
    </citation>
    <scope>NUCLEOTIDE SEQUENCE [LARGE SCALE GENOMIC DNA]</scope>
    <source>
        <strain evidence="9 10">CE1</strain>
    </source>
</reference>
<evidence type="ECO:0000259" key="8">
    <source>
        <dbReference type="PROSITE" id="PS50928"/>
    </source>
</evidence>
<organism evidence="9 10">
    <name type="scientific">Paenibacillus darwinianus</name>
    <dbReference type="NCBI Taxonomy" id="1380763"/>
    <lineage>
        <taxon>Bacteria</taxon>
        <taxon>Bacillati</taxon>
        <taxon>Bacillota</taxon>
        <taxon>Bacilli</taxon>
        <taxon>Bacillales</taxon>
        <taxon>Paenibacillaceae</taxon>
        <taxon>Paenibacillus</taxon>
    </lineage>
</organism>
<feature type="transmembrane region" description="Helical" evidence="7">
    <location>
        <begin position="121"/>
        <end position="142"/>
    </location>
</feature>
<evidence type="ECO:0000256" key="1">
    <source>
        <dbReference type="ARBA" id="ARBA00004651"/>
    </source>
</evidence>
<comment type="subcellular location">
    <subcellularLocation>
        <location evidence="1 7">Cell membrane</location>
        <topology evidence="1 7">Multi-pass membrane protein</topology>
    </subcellularLocation>
</comment>
<feature type="transmembrane region" description="Helical" evidence="7">
    <location>
        <begin position="255"/>
        <end position="274"/>
    </location>
</feature>
<gene>
    <name evidence="9" type="ORF">BG53_04305</name>
</gene>
<sequence length="288" mass="32097">MSLTKKKAGIHSRRSMTGNIVVFGFVVLLGLFSALPFIFAVITSLKPIDELLQFPPRFTVVRPTLANYSDLFLLASNMWVPLFRYIFNTTLVAVLGTLFHVVFASMAAYPLAKHRFPGRNIIFSIIVMALMFVPQVTFIPQFVLLSKLNLVDSYAALVLPWIGASLGLFLMKQFIEQIPDAILEAARIDGASEFTSFFRIVWPNTLPAILTVVIFQFINLWNYSPKELVYSESLKVFRMALEQIVAGDPIARMGAGAAASVILMIPPIVVFIALQRKVVETMTFAGIK</sequence>
<proteinExistence type="inferred from homology"/>
<dbReference type="GO" id="GO:0005886">
    <property type="term" value="C:plasma membrane"/>
    <property type="evidence" value="ECO:0007669"/>
    <property type="project" value="UniProtKB-SubCell"/>
</dbReference>
<keyword evidence="4 7" id="KW-0812">Transmembrane</keyword>
<dbReference type="SUPFAM" id="SSF161098">
    <property type="entry name" value="MetI-like"/>
    <property type="match status" value="1"/>
</dbReference>
<dbReference type="InterPro" id="IPR000515">
    <property type="entry name" value="MetI-like"/>
</dbReference>
<feature type="transmembrane region" description="Helical" evidence="7">
    <location>
        <begin position="196"/>
        <end position="218"/>
    </location>
</feature>
<evidence type="ECO:0000256" key="2">
    <source>
        <dbReference type="ARBA" id="ARBA00022448"/>
    </source>
</evidence>
<dbReference type="PANTHER" id="PTHR43744">
    <property type="entry name" value="ABC TRANSPORTER PERMEASE PROTEIN MG189-RELATED-RELATED"/>
    <property type="match status" value="1"/>
</dbReference>
<dbReference type="Pfam" id="PF00528">
    <property type="entry name" value="BPD_transp_1"/>
    <property type="match status" value="1"/>
</dbReference>
<accession>A0A9W5W784</accession>
<feature type="transmembrane region" description="Helical" evidence="7">
    <location>
        <begin position="85"/>
        <end position="109"/>
    </location>
</feature>
<dbReference type="PROSITE" id="PS50928">
    <property type="entry name" value="ABC_TM1"/>
    <property type="match status" value="1"/>
</dbReference>
<dbReference type="PANTHER" id="PTHR43744:SF1">
    <property type="entry name" value="BINDING-PROTEIN-DEPENDENT TRANSPORT SYSTEMS INNER MEMBRANE COMPONENT"/>
    <property type="match status" value="1"/>
</dbReference>
<dbReference type="EMBL" id="JFHU01000159">
    <property type="protein sequence ID" value="EXX87336.1"/>
    <property type="molecule type" value="Genomic_DNA"/>
</dbReference>
<protein>
    <submittedName>
        <fullName evidence="9">ABC transporter permease</fullName>
    </submittedName>
</protein>
<comment type="similarity">
    <text evidence="7">Belongs to the binding-protein-dependent transport system permease family.</text>
</comment>
<dbReference type="InterPro" id="IPR035906">
    <property type="entry name" value="MetI-like_sf"/>
</dbReference>
<feature type="transmembrane region" description="Helical" evidence="7">
    <location>
        <begin position="154"/>
        <end position="175"/>
    </location>
</feature>
<keyword evidence="10" id="KW-1185">Reference proteome</keyword>
<evidence type="ECO:0000256" key="6">
    <source>
        <dbReference type="ARBA" id="ARBA00023136"/>
    </source>
</evidence>
<name>A0A9W5W784_9BACL</name>
<evidence type="ECO:0000256" key="3">
    <source>
        <dbReference type="ARBA" id="ARBA00022475"/>
    </source>
</evidence>
<evidence type="ECO:0000256" key="4">
    <source>
        <dbReference type="ARBA" id="ARBA00022692"/>
    </source>
</evidence>
<evidence type="ECO:0000313" key="10">
    <source>
        <dbReference type="Proteomes" id="UP000053750"/>
    </source>
</evidence>
<keyword evidence="2 7" id="KW-0813">Transport</keyword>
<comment type="caution">
    <text evidence="9">The sequence shown here is derived from an EMBL/GenBank/DDBJ whole genome shotgun (WGS) entry which is preliminary data.</text>
</comment>
<evidence type="ECO:0000256" key="5">
    <source>
        <dbReference type="ARBA" id="ARBA00022989"/>
    </source>
</evidence>
<feature type="transmembrane region" description="Helical" evidence="7">
    <location>
        <begin position="20"/>
        <end position="42"/>
    </location>
</feature>
<dbReference type="Proteomes" id="UP000053750">
    <property type="component" value="Unassembled WGS sequence"/>
</dbReference>
<dbReference type="CDD" id="cd06261">
    <property type="entry name" value="TM_PBP2"/>
    <property type="match status" value="1"/>
</dbReference>
<evidence type="ECO:0000256" key="7">
    <source>
        <dbReference type="RuleBase" id="RU363032"/>
    </source>
</evidence>
<dbReference type="Gene3D" id="1.10.3720.10">
    <property type="entry name" value="MetI-like"/>
    <property type="match status" value="1"/>
</dbReference>
<keyword evidence="5 7" id="KW-1133">Transmembrane helix</keyword>
<dbReference type="GO" id="GO:0055085">
    <property type="term" value="P:transmembrane transport"/>
    <property type="evidence" value="ECO:0007669"/>
    <property type="project" value="InterPro"/>
</dbReference>